<proteinExistence type="predicted"/>
<reference evidence="1 2" key="1">
    <citation type="submission" date="2021-03" db="EMBL/GenBank/DDBJ databases">
        <authorList>
            <person name="So Y."/>
        </authorList>
    </citation>
    <scope>NUCLEOTIDE SEQUENCE [LARGE SCALE GENOMIC DNA]</scope>
    <source>
        <strain evidence="1 2">SSH11</strain>
    </source>
</reference>
<protein>
    <submittedName>
        <fullName evidence="1">Uncharacterized protein</fullName>
    </submittedName>
</protein>
<name>A0ABS4AL17_9PROT</name>
<gene>
    <name evidence="1" type="ORF">J8J14_23450</name>
</gene>
<organism evidence="1 2">
    <name type="scientific">Pararoseomonas baculiformis</name>
    <dbReference type="NCBI Taxonomy" id="2820812"/>
    <lineage>
        <taxon>Bacteria</taxon>
        <taxon>Pseudomonadati</taxon>
        <taxon>Pseudomonadota</taxon>
        <taxon>Alphaproteobacteria</taxon>
        <taxon>Acetobacterales</taxon>
        <taxon>Acetobacteraceae</taxon>
        <taxon>Pararoseomonas</taxon>
    </lineage>
</organism>
<comment type="caution">
    <text evidence="1">The sequence shown here is derived from an EMBL/GenBank/DDBJ whole genome shotgun (WGS) entry which is preliminary data.</text>
</comment>
<keyword evidence="2" id="KW-1185">Reference proteome</keyword>
<sequence length="115" mass="12015">MAADLAATTDLTAFALVFPSRGPGVTRPRPPLAQLRCEVRTKAEAPTTDTLVADHHASLGEDQLNVAQAQAEKITEPAGMVDDLGRKAVARIGCGFGEHPASLAQPSQSGQGRRT</sequence>
<evidence type="ECO:0000313" key="2">
    <source>
        <dbReference type="Proteomes" id="UP000681594"/>
    </source>
</evidence>
<dbReference type="RefSeq" id="WP_209381976.1">
    <property type="nucleotide sequence ID" value="NZ_JAGIZB010000052.1"/>
</dbReference>
<dbReference type="Proteomes" id="UP000681594">
    <property type="component" value="Unassembled WGS sequence"/>
</dbReference>
<evidence type="ECO:0000313" key="1">
    <source>
        <dbReference type="EMBL" id="MBP0447711.1"/>
    </source>
</evidence>
<dbReference type="EMBL" id="JAGIZB010000052">
    <property type="protein sequence ID" value="MBP0447711.1"/>
    <property type="molecule type" value="Genomic_DNA"/>
</dbReference>
<accession>A0ABS4AL17</accession>